<feature type="compositionally biased region" description="Basic and acidic residues" evidence="6">
    <location>
        <begin position="365"/>
        <end position="374"/>
    </location>
</feature>
<feature type="compositionally biased region" description="Polar residues" evidence="6">
    <location>
        <begin position="483"/>
        <end position="498"/>
    </location>
</feature>
<dbReference type="GO" id="GO:0005737">
    <property type="term" value="C:cytoplasm"/>
    <property type="evidence" value="ECO:0007669"/>
    <property type="project" value="TreeGrafter"/>
</dbReference>
<feature type="compositionally biased region" description="Basic and acidic residues" evidence="6">
    <location>
        <begin position="439"/>
        <end position="449"/>
    </location>
</feature>
<keyword evidence="5" id="KW-0131">Cell cycle</keyword>
<evidence type="ECO:0000256" key="6">
    <source>
        <dbReference type="SAM" id="MobiDB-lite"/>
    </source>
</evidence>
<comment type="similarity">
    <text evidence="1">Belongs to the BORA family.</text>
</comment>
<dbReference type="PRINTS" id="PR02038">
    <property type="entry name" value="AURORABORA"/>
</dbReference>
<organism evidence="7 8">
    <name type="scientific">Pocillopora meandrina</name>
    <dbReference type="NCBI Taxonomy" id="46732"/>
    <lineage>
        <taxon>Eukaryota</taxon>
        <taxon>Metazoa</taxon>
        <taxon>Cnidaria</taxon>
        <taxon>Anthozoa</taxon>
        <taxon>Hexacorallia</taxon>
        <taxon>Scleractinia</taxon>
        <taxon>Astrocoeniina</taxon>
        <taxon>Pocilloporidae</taxon>
        <taxon>Pocillopora</taxon>
    </lineage>
</organism>
<sequence>MVDSMSSLSCSEITRNPFDSGIEDRTNCPDFSPSMFSIQETPGSQKKRRSFRWSIGQISRLNPADIEEFPDQEYSTTFEREEDEIAAQEKIDEYFSQNFIVPSPWTPNHEAKHVKFSPLPPATAYIEALSSVESSYSSPMSSNSKAKADASSQTKLSLPPDFDLQNHIDAAYYNKDGLNGSKDTSLSSLRRKLFTPTDTKTAAEKDQLTVPYHIKSILKSPKSPAFVTSSPVSDQSTPRHAVRQRHSTASTMSSPNMSPIKPLPTVQETPTSARRGYLSRQSLSPMDCSSGVLESSGIDIKGDILPDLSPIKAIGQAGKSALQYTYFQIFSCSVDKEDPNNSVDDGGPLEVSALSTKEDNEEEDLEKKEEHINDYDDDDDDDEDEEMPPKITMEDLADDLDSTDDEKMTDQSTDSPELKFTESSPKVISDPGEIEAEVLDAKGDEKDSSSVESGGAEVEKINQESEFDKHGQDSRPTRDFQSRQHASTTNRSAQAMDYSSTDHYHKSIHLNELDEDVIIMRAKVALRRANRLSPPKGVSNFSFDPQSLTLSDLSLNGSTVWDPVRMSTPLVTESGMSTTYRSYIRDNDSHHGYKSYSRSRRYKGGGVAYTDESGIGRSEGEMPLYNSHGISGKRLSPAPVVEHIIQGRKQHGDFERHYPLSYSRRKPSSPLFSSQNYKKWQLSQTHPMSYVEWKALYWRPPKDVYWWRNDYRYHTDQYGYDTDFNRSSWPPRPVSSKLIYGSRPLSPPVTFPPAKVPRAVPGGFVSKIALPSYQDSDSGYSEWSRSISQRENFLKSQRSSSGFAGDFHYYY</sequence>
<protein>
    <recommendedName>
        <fullName evidence="2">Protein aurora borealis</fullName>
    </recommendedName>
</protein>
<dbReference type="GO" id="GO:0051301">
    <property type="term" value="P:cell division"/>
    <property type="evidence" value="ECO:0007669"/>
    <property type="project" value="UniProtKB-KW"/>
</dbReference>
<feature type="compositionally biased region" description="Polar residues" evidence="6">
    <location>
        <begin position="247"/>
        <end position="257"/>
    </location>
</feature>
<dbReference type="Proteomes" id="UP001159428">
    <property type="component" value="Unassembled WGS sequence"/>
</dbReference>
<reference evidence="7 8" key="1">
    <citation type="submission" date="2022-05" db="EMBL/GenBank/DDBJ databases">
        <authorList>
            <consortium name="Genoscope - CEA"/>
            <person name="William W."/>
        </authorList>
    </citation>
    <scope>NUCLEOTIDE SEQUENCE [LARGE SCALE GENOMIC DNA]</scope>
</reference>
<dbReference type="GO" id="GO:0060236">
    <property type="term" value="P:regulation of mitotic spindle organization"/>
    <property type="evidence" value="ECO:0007669"/>
    <property type="project" value="TreeGrafter"/>
</dbReference>
<feature type="compositionally biased region" description="Polar residues" evidence="6">
    <location>
        <begin position="226"/>
        <end position="238"/>
    </location>
</feature>
<feature type="region of interest" description="Disordered" evidence="6">
    <location>
        <begin position="337"/>
        <end position="498"/>
    </location>
</feature>
<feature type="region of interest" description="Disordered" evidence="6">
    <location>
        <begin position="225"/>
        <end position="271"/>
    </location>
</feature>
<dbReference type="PANTHER" id="PTHR14728">
    <property type="entry name" value="PROTEIN AURORA BOREALIS"/>
    <property type="match status" value="1"/>
</dbReference>
<name>A0AAU9VN91_9CNID</name>
<proteinExistence type="inferred from homology"/>
<evidence type="ECO:0000256" key="2">
    <source>
        <dbReference type="ARBA" id="ARBA00020055"/>
    </source>
</evidence>
<dbReference type="AlphaFoldDB" id="A0AAU9VN91"/>
<dbReference type="EMBL" id="CALNXJ010000001">
    <property type="protein sequence ID" value="CAH3031017.1"/>
    <property type="molecule type" value="Genomic_DNA"/>
</dbReference>
<feature type="compositionally biased region" description="Acidic residues" evidence="6">
    <location>
        <begin position="375"/>
        <end position="386"/>
    </location>
</feature>
<evidence type="ECO:0000256" key="5">
    <source>
        <dbReference type="ARBA" id="ARBA00023306"/>
    </source>
</evidence>
<keyword evidence="4" id="KW-0498">Mitosis</keyword>
<feature type="compositionally biased region" description="Basic and acidic residues" evidence="6">
    <location>
        <begin position="457"/>
        <end position="482"/>
    </location>
</feature>
<dbReference type="GO" id="GO:0007088">
    <property type="term" value="P:regulation of mitotic nuclear division"/>
    <property type="evidence" value="ECO:0007669"/>
    <property type="project" value="TreeGrafter"/>
</dbReference>
<feature type="compositionally biased region" description="Polar residues" evidence="6">
    <location>
        <begin position="34"/>
        <end position="44"/>
    </location>
</feature>
<evidence type="ECO:0000256" key="3">
    <source>
        <dbReference type="ARBA" id="ARBA00022618"/>
    </source>
</evidence>
<comment type="caution">
    <text evidence="7">The sequence shown here is derived from an EMBL/GenBank/DDBJ whole genome shotgun (WGS) entry which is preliminary data.</text>
</comment>
<feature type="compositionally biased region" description="Acidic residues" evidence="6">
    <location>
        <begin position="395"/>
        <end position="404"/>
    </location>
</feature>
<dbReference type="GO" id="GO:0019901">
    <property type="term" value="F:protein kinase binding"/>
    <property type="evidence" value="ECO:0007669"/>
    <property type="project" value="TreeGrafter"/>
</dbReference>
<evidence type="ECO:0000256" key="4">
    <source>
        <dbReference type="ARBA" id="ARBA00022776"/>
    </source>
</evidence>
<feature type="compositionally biased region" description="Low complexity" evidence="6">
    <location>
        <begin position="136"/>
        <end position="152"/>
    </location>
</feature>
<feature type="region of interest" description="Disordered" evidence="6">
    <location>
        <begin position="14"/>
        <end position="50"/>
    </location>
</feature>
<evidence type="ECO:0000313" key="7">
    <source>
        <dbReference type="EMBL" id="CAH3031017.1"/>
    </source>
</evidence>
<accession>A0AAU9VN91</accession>
<keyword evidence="3" id="KW-0132">Cell division</keyword>
<feature type="compositionally biased region" description="Polar residues" evidence="6">
    <location>
        <begin position="410"/>
        <end position="426"/>
    </location>
</feature>
<dbReference type="PANTHER" id="PTHR14728:SF2">
    <property type="entry name" value="PROTEIN AURORA BOREALIS"/>
    <property type="match status" value="1"/>
</dbReference>
<keyword evidence="8" id="KW-1185">Reference proteome</keyword>
<evidence type="ECO:0000256" key="1">
    <source>
        <dbReference type="ARBA" id="ARBA00010963"/>
    </source>
</evidence>
<dbReference type="Pfam" id="PF15280">
    <property type="entry name" value="BORA_N"/>
    <property type="match status" value="1"/>
</dbReference>
<dbReference type="InterPro" id="IPR023252">
    <property type="entry name" value="Aurora_borealis_protein"/>
</dbReference>
<dbReference type="GO" id="GO:0005634">
    <property type="term" value="C:nucleus"/>
    <property type="evidence" value="ECO:0007669"/>
    <property type="project" value="TreeGrafter"/>
</dbReference>
<feature type="region of interest" description="Disordered" evidence="6">
    <location>
        <begin position="136"/>
        <end position="159"/>
    </location>
</feature>
<evidence type="ECO:0000313" key="8">
    <source>
        <dbReference type="Proteomes" id="UP001159428"/>
    </source>
</evidence>
<gene>
    <name evidence="7" type="ORF">PMEA_00000349</name>
</gene>